<dbReference type="GO" id="GO:0043235">
    <property type="term" value="C:receptor complex"/>
    <property type="evidence" value="ECO:0007669"/>
    <property type="project" value="TreeGrafter"/>
</dbReference>
<dbReference type="GO" id="GO:0006954">
    <property type="term" value="P:inflammatory response"/>
    <property type="evidence" value="ECO:0007669"/>
    <property type="project" value="TreeGrafter"/>
</dbReference>
<dbReference type="PANTHER" id="PTHR46861">
    <property type="entry name" value="TUMOR NECROSIS FACTOR RECEPTOR SUPERFAMILY MEMBER 1A"/>
    <property type="match status" value="1"/>
</dbReference>
<dbReference type="Proteomes" id="UP000694621">
    <property type="component" value="Unplaced"/>
</dbReference>
<dbReference type="Ensembl" id="ENSAMXT00005036093.1">
    <property type="protein sequence ID" value="ENSAMXP00005033033.1"/>
    <property type="gene ID" value="ENSAMXG00005016073.1"/>
</dbReference>
<dbReference type="SUPFAM" id="SSF47986">
    <property type="entry name" value="DEATH domain"/>
    <property type="match status" value="1"/>
</dbReference>
<feature type="chain" id="PRO_5044669392" evidence="8">
    <location>
        <begin position="33"/>
        <end position="398"/>
    </location>
</feature>
<sequence>MDAGHERSKWRRSCVAHTLILLFVLSLTAVEALYENPSGHNSSQSEKCADNEYESGTGFCCDRCPPGYKLKKKCPGKGLRSECDKCAEGTYLDATNNFPNCFTCRKCKKEEDVVSACTIEKNTVCACKTGYYKKVIDSITWSCKPCKKCVRENKERIRRECGGEKNTECECIDSYYRGENKCLPCTNCTEKCPDWCSTTARPPIRTVHPTPDSSPATGSLTVILAVVLAVMLLILGYKHWRKHRRASHSIESPESHKYETKQPTVTTTVKDENSGLTSHWTEKEIEKEKDQLLPDCVPREIRTHEFIYSVLEVVPVSRFKELARRLSVSEQDIDRAERDNRAFADAQYQMLKIWSTNAPGGGKNIVPRDLLQEFVDTLKDMNLNGCAESIENKYCNEA</sequence>
<evidence type="ECO:0000313" key="14">
    <source>
        <dbReference type="Proteomes" id="UP000752171"/>
    </source>
</evidence>
<dbReference type="InterPro" id="IPR011029">
    <property type="entry name" value="DEATH-like_dom_sf"/>
</dbReference>
<keyword evidence="5" id="KW-0325">Glycoprotein</keyword>
<name>A0A8B9K8M1_ASTMX</name>
<dbReference type="InterPro" id="IPR033994">
    <property type="entry name" value="TNFRSF1A_death"/>
</dbReference>
<feature type="disulfide bond" evidence="6">
    <location>
        <begin position="107"/>
        <end position="125"/>
    </location>
</feature>
<dbReference type="Gene3D" id="1.10.533.10">
    <property type="entry name" value="Death Domain, Fas"/>
    <property type="match status" value="1"/>
</dbReference>
<dbReference type="EMBL" id="JAICCE010000006">
    <property type="protein sequence ID" value="KAG9276578.1"/>
    <property type="molecule type" value="Genomic_DNA"/>
</dbReference>
<dbReference type="InterPro" id="IPR001368">
    <property type="entry name" value="TNFR/NGFR_Cys_rich_reg"/>
</dbReference>
<dbReference type="PROSITE" id="PS50017">
    <property type="entry name" value="DEATH_DOMAIN"/>
    <property type="match status" value="1"/>
</dbReference>
<evidence type="ECO:0000256" key="2">
    <source>
        <dbReference type="ARBA" id="ARBA00022729"/>
    </source>
</evidence>
<dbReference type="SMART" id="SM00208">
    <property type="entry name" value="TNFR"/>
    <property type="match status" value="3"/>
</dbReference>
<reference evidence="11 14" key="1">
    <citation type="submission" date="2021-07" db="EMBL/GenBank/DDBJ databases">
        <authorList>
            <person name="Imarazene B."/>
            <person name="Zahm M."/>
            <person name="Klopp C."/>
            <person name="Cabau C."/>
            <person name="Beille S."/>
            <person name="Jouanno E."/>
            <person name="Castinel A."/>
            <person name="Lluch J."/>
            <person name="Gil L."/>
            <person name="Kuchtly C."/>
            <person name="Lopez Roques C."/>
            <person name="Donnadieu C."/>
            <person name="Parrinello H."/>
            <person name="Journot L."/>
            <person name="Du K."/>
            <person name="Schartl M."/>
            <person name="Retaux S."/>
            <person name="Guiguen Y."/>
        </authorList>
    </citation>
    <scope>NUCLEOTIDE SEQUENCE [LARGE SCALE GENOMIC DNA]</scope>
    <source>
        <strain evidence="11">Pach_M1</strain>
        <tissue evidence="11">Testis</tissue>
    </source>
</reference>
<evidence type="ECO:0000256" key="5">
    <source>
        <dbReference type="ARBA" id="ARBA00023180"/>
    </source>
</evidence>
<feature type="signal peptide" evidence="8">
    <location>
        <begin position="1"/>
        <end position="32"/>
    </location>
</feature>
<protein>
    <submittedName>
        <fullName evidence="12">TNF receptor superfamily member 1A</fullName>
    </submittedName>
    <submittedName>
        <fullName evidence="11">Tumor necrosis factor receptor superfamily member 1A-like</fullName>
    </submittedName>
</protein>
<dbReference type="InterPro" id="IPR000488">
    <property type="entry name" value="Death_dom"/>
</dbReference>
<proteinExistence type="predicted"/>
<dbReference type="CDD" id="cd08313">
    <property type="entry name" value="Death_TNFR1"/>
    <property type="match status" value="1"/>
</dbReference>
<dbReference type="GO" id="GO:0043120">
    <property type="term" value="F:tumor necrosis factor binding"/>
    <property type="evidence" value="ECO:0007669"/>
    <property type="project" value="TreeGrafter"/>
</dbReference>
<evidence type="ECO:0000256" key="6">
    <source>
        <dbReference type="PROSITE-ProRule" id="PRU00206"/>
    </source>
</evidence>
<feature type="domain" description="TNFR-Cys" evidence="10">
    <location>
        <begin position="85"/>
        <end position="125"/>
    </location>
</feature>
<keyword evidence="3" id="KW-0677">Repeat</keyword>
<dbReference type="Gene3D" id="2.10.50.10">
    <property type="entry name" value="Tumor Necrosis Factor Receptor, subunit A, domain 2"/>
    <property type="match status" value="2"/>
</dbReference>
<evidence type="ECO:0000313" key="13">
    <source>
        <dbReference type="Proteomes" id="UP000694621"/>
    </source>
</evidence>
<feature type="repeat" description="TNFR-Cys" evidence="6">
    <location>
        <begin position="126"/>
        <end position="169"/>
    </location>
</feature>
<dbReference type="SUPFAM" id="SSF57586">
    <property type="entry name" value="TNF receptor-like"/>
    <property type="match status" value="2"/>
</dbReference>
<dbReference type="OrthoDB" id="9408020at2759"/>
<comment type="caution">
    <text evidence="6">Lacks conserved residue(s) required for the propagation of feature annotation.</text>
</comment>
<keyword evidence="2 8" id="KW-0732">Signal</keyword>
<dbReference type="Pfam" id="PF00531">
    <property type="entry name" value="Death"/>
    <property type="match status" value="1"/>
</dbReference>
<dbReference type="GO" id="GO:0006915">
    <property type="term" value="P:apoptotic process"/>
    <property type="evidence" value="ECO:0007669"/>
    <property type="project" value="UniProtKB-KW"/>
</dbReference>
<keyword evidence="1" id="KW-0053">Apoptosis</keyword>
<keyword evidence="11" id="KW-0675">Receptor</keyword>
<dbReference type="Pfam" id="PF00020">
    <property type="entry name" value="TNFR_c6"/>
    <property type="match status" value="1"/>
</dbReference>
<dbReference type="GO" id="GO:0045121">
    <property type="term" value="C:membrane raft"/>
    <property type="evidence" value="ECO:0007669"/>
    <property type="project" value="TreeGrafter"/>
</dbReference>
<dbReference type="AlphaFoldDB" id="A0A8B9K8M1"/>
<evidence type="ECO:0000256" key="1">
    <source>
        <dbReference type="ARBA" id="ARBA00022703"/>
    </source>
</evidence>
<evidence type="ECO:0000313" key="11">
    <source>
        <dbReference type="EMBL" id="KAG9276578.1"/>
    </source>
</evidence>
<evidence type="ECO:0000259" key="9">
    <source>
        <dbReference type="PROSITE" id="PS50017"/>
    </source>
</evidence>
<dbReference type="PROSITE" id="PS50050">
    <property type="entry name" value="TNFR_NGFR_2"/>
    <property type="match status" value="2"/>
</dbReference>
<accession>A0A8B9K8M1</accession>
<feature type="disulfide bond" evidence="6">
    <location>
        <begin position="104"/>
        <end position="117"/>
    </location>
</feature>
<keyword evidence="4 6" id="KW-1015">Disulfide bond</keyword>
<dbReference type="InterPro" id="IPR052493">
    <property type="entry name" value="TNFRSF1A"/>
</dbReference>
<gene>
    <name evidence="11" type="primary">TNFRSF1A</name>
    <name evidence="11" type="ORF">AMEX_G8900</name>
</gene>
<feature type="repeat" description="TNFR-Cys" evidence="6">
    <location>
        <begin position="85"/>
        <end position="125"/>
    </location>
</feature>
<keyword evidence="7" id="KW-0472">Membrane</keyword>
<keyword evidence="7" id="KW-0812">Transmembrane</keyword>
<evidence type="ECO:0000256" key="4">
    <source>
        <dbReference type="ARBA" id="ARBA00023157"/>
    </source>
</evidence>
<evidence type="ECO:0000256" key="7">
    <source>
        <dbReference type="SAM" id="Phobius"/>
    </source>
</evidence>
<keyword evidence="7" id="KW-1133">Transmembrane helix</keyword>
<evidence type="ECO:0000256" key="8">
    <source>
        <dbReference type="SAM" id="SignalP"/>
    </source>
</evidence>
<dbReference type="OMA" id="IVETPCT"/>
<evidence type="ECO:0000313" key="12">
    <source>
        <dbReference type="Ensembl" id="ENSAMXP00005033033.1"/>
    </source>
</evidence>
<dbReference type="GO" id="GO:0005031">
    <property type="term" value="F:tumor necrosis factor receptor activity"/>
    <property type="evidence" value="ECO:0007669"/>
    <property type="project" value="TreeGrafter"/>
</dbReference>
<evidence type="ECO:0000256" key="3">
    <source>
        <dbReference type="ARBA" id="ARBA00022737"/>
    </source>
</evidence>
<organism evidence="12 13">
    <name type="scientific">Astyanax mexicanus</name>
    <name type="common">Blind cave fish</name>
    <name type="synonym">Astyanax fasciatus mexicanus</name>
    <dbReference type="NCBI Taxonomy" id="7994"/>
    <lineage>
        <taxon>Eukaryota</taxon>
        <taxon>Metazoa</taxon>
        <taxon>Chordata</taxon>
        <taxon>Craniata</taxon>
        <taxon>Vertebrata</taxon>
        <taxon>Euteleostomi</taxon>
        <taxon>Actinopterygii</taxon>
        <taxon>Neopterygii</taxon>
        <taxon>Teleostei</taxon>
        <taxon>Ostariophysi</taxon>
        <taxon>Characiformes</taxon>
        <taxon>Characoidei</taxon>
        <taxon>Acestrorhamphidae</taxon>
        <taxon>Acestrorhamphinae</taxon>
        <taxon>Astyanax</taxon>
    </lineage>
</organism>
<feature type="domain" description="Death" evidence="9">
    <location>
        <begin position="304"/>
        <end position="394"/>
    </location>
</feature>
<dbReference type="PANTHER" id="PTHR46861:SF1">
    <property type="entry name" value="TUMOR NECROSIS FACTOR RECEPTOR SUPERFAMILY MEMBER 1A"/>
    <property type="match status" value="1"/>
</dbReference>
<reference evidence="12" key="2">
    <citation type="submission" date="2025-05" db="UniProtKB">
        <authorList>
            <consortium name="Ensembl"/>
        </authorList>
    </citation>
    <scope>IDENTIFICATION</scope>
</reference>
<feature type="transmembrane region" description="Helical" evidence="7">
    <location>
        <begin position="216"/>
        <end position="237"/>
    </location>
</feature>
<dbReference type="Proteomes" id="UP000752171">
    <property type="component" value="Unassembled WGS sequence"/>
</dbReference>
<dbReference type="PROSITE" id="PS00652">
    <property type="entry name" value="TNFR_NGFR_1"/>
    <property type="match status" value="1"/>
</dbReference>
<feature type="disulfide bond" evidence="6">
    <location>
        <begin position="86"/>
        <end position="101"/>
    </location>
</feature>
<evidence type="ECO:0000259" key="10">
    <source>
        <dbReference type="PROSITE" id="PS50050"/>
    </source>
</evidence>
<dbReference type="SMART" id="SM00005">
    <property type="entry name" value="DEATH"/>
    <property type="match status" value="1"/>
</dbReference>
<feature type="domain" description="TNFR-Cys" evidence="10">
    <location>
        <begin position="126"/>
        <end position="169"/>
    </location>
</feature>